<feature type="transmembrane region" description="Helical" evidence="1">
    <location>
        <begin position="241"/>
        <end position="262"/>
    </location>
</feature>
<dbReference type="Proteomes" id="UP000256305">
    <property type="component" value="Unassembled WGS sequence"/>
</dbReference>
<accession>A0A3E0J3B9</accession>
<feature type="domain" description="DUF6449" evidence="2">
    <location>
        <begin position="433"/>
        <end position="521"/>
    </location>
</feature>
<dbReference type="EMBL" id="QUAE01000017">
    <property type="protein sequence ID" value="REJ07406.1"/>
    <property type="molecule type" value="Genomic_DNA"/>
</dbReference>
<feature type="transmembrane region" description="Helical" evidence="1">
    <location>
        <begin position="147"/>
        <end position="166"/>
    </location>
</feature>
<dbReference type="AlphaFoldDB" id="A0A3E0J3B9"/>
<comment type="caution">
    <text evidence="3">The sequence shown here is derived from an EMBL/GenBank/DDBJ whole genome shotgun (WGS) entry which is preliminary data.</text>
</comment>
<proteinExistence type="predicted"/>
<gene>
    <name evidence="3" type="ORF">DYE48_15980</name>
</gene>
<feature type="transmembrane region" description="Helical" evidence="1">
    <location>
        <begin position="306"/>
        <end position="328"/>
    </location>
</feature>
<dbReference type="RefSeq" id="WP_115824511.1">
    <property type="nucleotide sequence ID" value="NZ_QUAE01000017.1"/>
</dbReference>
<feature type="transmembrane region" description="Helical" evidence="1">
    <location>
        <begin position="282"/>
        <end position="300"/>
    </location>
</feature>
<reference evidence="3 4" key="1">
    <citation type="submission" date="2018-08" db="EMBL/GenBank/DDBJ databases">
        <title>Genome sequence of Halobacillus trueperi KCTC 3686.</title>
        <authorList>
            <person name="Cho K.H."/>
            <person name="Kwak M.-J."/>
            <person name="Kim B.-Y."/>
            <person name="Chun J."/>
        </authorList>
    </citation>
    <scope>NUCLEOTIDE SEQUENCE [LARGE SCALE GENOMIC DNA]</scope>
    <source>
        <strain evidence="3 4">KCTC 3686</strain>
    </source>
</reference>
<keyword evidence="1" id="KW-0472">Membrane</keyword>
<dbReference type="PANTHER" id="PTHR39177:SF1">
    <property type="entry name" value="ABC TRANSPORTER PERMEASE YTRC-RELATED"/>
    <property type="match status" value="1"/>
</dbReference>
<keyword evidence="1" id="KW-0812">Transmembrane</keyword>
<evidence type="ECO:0000313" key="3">
    <source>
        <dbReference type="EMBL" id="REJ07406.1"/>
    </source>
</evidence>
<dbReference type="PANTHER" id="PTHR39177">
    <property type="entry name" value="ABC TRANSPORTER PERMEASE YTRC-RELATED"/>
    <property type="match status" value="1"/>
</dbReference>
<keyword evidence="1" id="KW-1133">Transmembrane helix</keyword>
<keyword evidence="4" id="KW-1185">Reference proteome</keyword>
<feature type="transmembrane region" description="Helical" evidence="1">
    <location>
        <begin position="178"/>
        <end position="202"/>
    </location>
</feature>
<organism evidence="3 4">
    <name type="scientific">Halobacillus trueperi</name>
    <dbReference type="NCBI Taxonomy" id="156205"/>
    <lineage>
        <taxon>Bacteria</taxon>
        <taxon>Bacillati</taxon>
        <taxon>Bacillota</taxon>
        <taxon>Bacilli</taxon>
        <taxon>Bacillales</taxon>
        <taxon>Bacillaceae</taxon>
        <taxon>Halobacillus</taxon>
    </lineage>
</organism>
<evidence type="ECO:0000313" key="4">
    <source>
        <dbReference type="Proteomes" id="UP000256305"/>
    </source>
</evidence>
<sequence>MRSKTSSFNKEIIKQDFRNVGWISIGYFLGLFFIVPMQLFMEFGRDEPRITDDRGLFGGIFAYELQSLFLIVMPVLMAVFLFRYLHVKGASDFAHSFPMKRGKLFHHHILSGMILLILPILLNYLVLVITAGVTDVTEYYTLANASYWLWLFTTMTLLIFVAGVFVGTLTGLSAVQGILTYILLVLPVGLYGLVAFHLSTYIKGYSGDMVLDRSLQYFSPLVDLLEYRSYGPEEVSVPVEVLSLFIYGGIAILFYVASVWLYKKRPLEAAGRALAVSALNPVFKLGVTFCFALFGGMYFSVAQNTYSWMITGYFIGGTFGFAAASMLLEKTWRVFNLKNLKGWLGYGVAAGVIIAAIPLLWQSYESYVPEKDEVEKVYISSGYWNYQELIDHERDVPYITTDEGVQSALNLHNQLIEVSDPLKDGEDSFFFVYELKDGSKVYRQYQISEERVREEKKAVYETEEYKSIEYPVLSLDSSEIDQLLIHPNAGPGGEELYDPEKISAFMEALKRDINDLSYDQMVAPRGLSSGVSFTVDGQRDNPYHAQLFPSYENTIEWMKQEGVYEQMMIQSEDIHRVEVYEWPENRDYDHDYVHYVFDRLKESGVEPLEVTNKDQVEALLQGRENQEDGKYIVAFYFDERNTNHYDLLSFDEGDAPNFIKEHFE</sequence>
<feature type="transmembrane region" description="Helical" evidence="1">
    <location>
        <begin position="60"/>
        <end position="85"/>
    </location>
</feature>
<dbReference type="InterPro" id="IPR045611">
    <property type="entry name" value="DUF6449"/>
</dbReference>
<dbReference type="Pfam" id="PF20047">
    <property type="entry name" value="DUF6449"/>
    <property type="match status" value="1"/>
</dbReference>
<dbReference type="InterPro" id="IPR053046">
    <property type="entry name" value="ABC-5_transporter"/>
</dbReference>
<evidence type="ECO:0000256" key="1">
    <source>
        <dbReference type="SAM" id="Phobius"/>
    </source>
</evidence>
<protein>
    <recommendedName>
        <fullName evidence="2">DUF6449 domain-containing protein</fullName>
    </recommendedName>
</protein>
<evidence type="ECO:0000259" key="2">
    <source>
        <dbReference type="Pfam" id="PF20047"/>
    </source>
</evidence>
<feature type="transmembrane region" description="Helical" evidence="1">
    <location>
        <begin position="20"/>
        <end position="40"/>
    </location>
</feature>
<name>A0A3E0J3B9_9BACI</name>
<feature type="transmembrane region" description="Helical" evidence="1">
    <location>
        <begin position="105"/>
        <end position="127"/>
    </location>
</feature>
<feature type="transmembrane region" description="Helical" evidence="1">
    <location>
        <begin position="340"/>
        <end position="361"/>
    </location>
</feature>